<feature type="signal peptide" evidence="1">
    <location>
        <begin position="1"/>
        <end position="25"/>
    </location>
</feature>
<evidence type="ECO:0008006" key="4">
    <source>
        <dbReference type="Google" id="ProtNLM"/>
    </source>
</evidence>
<proteinExistence type="predicted"/>
<dbReference type="PROSITE" id="PS51257">
    <property type="entry name" value="PROKAR_LIPOPROTEIN"/>
    <property type="match status" value="1"/>
</dbReference>
<organism evidence="2 3">
    <name type="scientific">Alkanindiges hydrocarboniclasticus</name>
    <dbReference type="NCBI Taxonomy" id="1907941"/>
    <lineage>
        <taxon>Bacteria</taxon>
        <taxon>Pseudomonadati</taxon>
        <taxon>Pseudomonadota</taxon>
        <taxon>Gammaproteobacteria</taxon>
        <taxon>Moraxellales</taxon>
        <taxon>Moraxellaceae</taxon>
        <taxon>Alkanindiges</taxon>
    </lineage>
</organism>
<evidence type="ECO:0000256" key="1">
    <source>
        <dbReference type="SAM" id="SignalP"/>
    </source>
</evidence>
<evidence type="ECO:0000313" key="2">
    <source>
        <dbReference type="EMBL" id="ONG42150.1"/>
    </source>
</evidence>
<dbReference type="Proteomes" id="UP000192132">
    <property type="component" value="Unassembled WGS sequence"/>
</dbReference>
<reference evidence="2 3" key="1">
    <citation type="submission" date="2016-10" db="EMBL/GenBank/DDBJ databases">
        <title>Draft Genome sequence of Alkanindiges sp. strain H1.</title>
        <authorList>
            <person name="Subhash Y."/>
            <person name="Lee S."/>
        </authorList>
    </citation>
    <scope>NUCLEOTIDE SEQUENCE [LARGE SCALE GENOMIC DNA]</scope>
    <source>
        <strain evidence="2 3">H1</strain>
    </source>
</reference>
<dbReference type="OrthoDB" id="6697115at2"/>
<feature type="chain" id="PRO_5013363429" description="DUF3187 family protein" evidence="1">
    <location>
        <begin position="26"/>
        <end position="371"/>
    </location>
</feature>
<protein>
    <recommendedName>
        <fullName evidence="4">DUF3187 family protein</fullName>
    </recommendedName>
</protein>
<dbReference type="RefSeq" id="WP_076876911.1">
    <property type="nucleotide sequence ID" value="NZ_MLCN01000003.1"/>
</dbReference>
<keyword evidence="3" id="KW-1185">Reference proteome</keyword>
<gene>
    <name evidence="2" type="ORF">BKE30_01230</name>
</gene>
<dbReference type="AlphaFoldDB" id="A0A1S8CXR3"/>
<dbReference type="STRING" id="1907941.BKE30_01230"/>
<accession>A0A1S8CXR3</accession>
<dbReference type="EMBL" id="MLCN01000003">
    <property type="protein sequence ID" value="ONG42150.1"/>
    <property type="molecule type" value="Genomic_DNA"/>
</dbReference>
<sequence>MFPKRHYFSSIALGCACAVSGTGFAAPNDVFLQPLPANTASPLAVEASFDLVNDTVDIFNIRESEGATSDNAGDYDGGHLILSYAFNPQWIGEVAYWNRNIEYGQDSNQIDSWLAAVQYKPLLTLKPGDEAAIRLSLWGNQADELSKTSTTIVNNQRLSNLKVNDLNDIQAQVDLLFARRLDRQNKLNGFVSLGYSKVEVDSLNATLNVGGNCNFNIQVDSSNQLNGQLVAPCRDGNTQINEAIISYPASDYGLDMDKDLSYDAGFFSIGGSWNWSYKKFNSQLGYQFQYLMRQDIDDRVSNYGNSAIKSNHTLGLDLSYKLNNYTSVFVASQVFKNNFIGTIPFLYNSVTASRLDRKYGYASFGVRFANF</sequence>
<evidence type="ECO:0000313" key="3">
    <source>
        <dbReference type="Proteomes" id="UP000192132"/>
    </source>
</evidence>
<keyword evidence="1" id="KW-0732">Signal</keyword>
<comment type="caution">
    <text evidence="2">The sequence shown here is derived from an EMBL/GenBank/DDBJ whole genome shotgun (WGS) entry which is preliminary data.</text>
</comment>
<name>A0A1S8CXR3_9GAMM</name>